<accession>B6AK52</accession>
<protein>
    <submittedName>
        <fullName evidence="2">Uncharacterized protein</fullName>
    </submittedName>
</protein>
<gene>
    <name evidence="2" type="ORF">CMU_004420</name>
</gene>
<organism evidence="2 3">
    <name type="scientific">Cryptosporidium muris (strain RN66)</name>
    <dbReference type="NCBI Taxonomy" id="441375"/>
    <lineage>
        <taxon>Eukaryota</taxon>
        <taxon>Sar</taxon>
        <taxon>Alveolata</taxon>
        <taxon>Apicomplexa</taxon>
        <taxon>Conoidasida</taxon>
        <taxon>Coccidia</taxon>
        <taxon>Eucoccidiorida</taxon>
        <taxon>Eimeriorina</taxon>
        <taxon>Cryptosporidiidae</taxon>
        <taxon>Cryptosporidium</taxon>
    </lineage>
</organism>
<feature type="signal peptide" evidence="1">
    <location>
        <begin position="1"/>
        <end position="22"/>
    </location>
</feature>
<dbReference type="VEuPathDB" id="CryptoDB:CMU_004420"/>
<dbReference type="OrthoDB" id="10499092at2759"/>
<name>B6AK52_CRYMR</name>
<evidence type="ECO:0000313" key="2">
    <source>
        <dbReference type="EMBL" id="EEA08593.1"/>
    </source>
</evidence>
<dbReference type="EMBL" id="DS989745">
    <property type="protein sequence ID" value="EEA08593.1"/>
    <property type="molecule type" value="Genomic_DNA"/>
</dbReference>
<dbReference type="Proteomes" id="UP000001460">
    <property type="component" value="Unassembled WGS sequence"/>
</dbReference>
<dbReference type="AlphaFoldDB" id="B6AK52"/>
<dbReference type="GeneID" id="6998082"/>
<keyword evidence="1" id="KW-0732">Signal</keyword>
<feature type="chain" id="PRO_5002842375" evidence="1">
    <location>
        <begin position="23"/>
        <end position="284"/>
    </location>
</feature>
<reference evidence="2" key="1">
    <citation type="submission" date="2008-06" db="EMBL/GenBank/DDBJ databases">
        <authorList>
            <person name="Lorenzi H."/>
            <person name="Inman J."/>
            <person name="Miller J."/>
            <person name="Schobel S."/>
            <person name="Amedeo P."/>
            <person name="Caler E.V."/>
            <person name="da Silva J."/>
        </authorList>
    </citation>
    <scope>NUCLEOTIDE SEQUENCE [LARGE SCALE GENOMIC DNA]</scope>
    <source>
        <strain evidence="2">RN66</strain>
    </source>
</reference>
<dbReference type="RefSeq" id="XP_002142942.1">
    <property type="nucleotide sequence ID" value="XM_002142906.1"/>
</dbReference>
<proteinExistence type="predicted"/>
<sequence>MKIYIYTLYLTIISIITQQVKCQTTANNFTELVLRNQRQYCNIYTSSLYTTEKIPEKNYQGETNNMRIKPKKPRKKIVYPAFFRSENNETPDTSDSNLLINKNLKLSVKDKNKLQSRKVTYQILQPSKSIIMECNQANLQSLWNIYAQTVLEILKINERISKMSNKAKVKRHIFKVKYEQRQIKKEIKLKNNLLDDIMDMMRHCLQKLIEKLTLSDILEYCKGIQPESCLMSEVKSKYLDIKLIETQLKMEETVSQILEKKRKNYLEEVTEEVNLRNIVKNKSF</sequence>
<keyword evidence="3" id="KW-1185">Reference proteome</keyword>
<evidence type="ECO:0000313" key="3">
    <source>
        <dbReference type="Proteomes" id="UP000001460"/>
    </source>
</evidence>
<evidence type="ECO:0000256" key="1">
    <source>
        <dbReference type="SAM" id="SignalP"/>
    </source>
</evidence>